<dbReference type="Proteomes" id="UP000324233">
    <property type="component" value="Chromosome"/>
</dbReference>
<sequence length="237" mass="26841">MVRPPGGGDRVIRTGGDMRTIAEIRDYLHEDLRWTLWRPGNSAGSAESSETLLQQLLYLLCYIEGREGEYAVALDTYLKGPLMVRGQFEFQGLPFRPFVNEVASVYAEVAFILGHFRPARLLTDGEMARLASEVKEPAFRGRDWAEPELHALFGPPSHEVVGGLTTVACYGCERVGVKWVHFDLARQVPGACELQWLPEPILRDVRDEVRNRMHLLPFGRRWVDAAPSPKRTDQDRP</sequence>
<dbReference type="EMBL" id="CP042997">
    <property type="protein sequence ID" value="QEH39095.1"/>
    <property type="molecule type" value="Genomic_DNA"/>
</dbReference>
<accession>A0A5B9WGG0</accession>
<protein>
    <submittedName>
        <fullName evidence="1">Uncharacterized protein</fullName>
    </submittedName>
</protein>
<proteinExistence type="predicted"/>
<organism evidence="1 2">
    <name type="scientific">Aquisphaera giovannonii</name>
    <dbReference type="NCBI Taxonomy" id="406548"/>
    <lineage>
        <taxon>Bacteria</taxon>
        <taxon>Pseudomonadati</taxon>
        <taxon>Planctomycetota</taxon>
        <taxon>Planctomycetia</taxon>
        <taxon>Isosphaerales</taxon>
        <taxon>Isosphaeraceae</taxon>
        <taxon>Aquisphaera</taxon>
    </lineage>
</organism>
<gene>
    <name evidence="1" type="ORF">OJF2_77070</name>
</gene>
<evidence type="ECO:0000313" key="1">
    <source>
        <dbReference type="EMBL" id="QEH39095.1"/>
    </source>
</evidence>
<reference evidence="1 2" key="1">
    <citation type="submission" date="2019-08" db="EMBL/GenBank/DDBJ databases">
        <title>Deep-cultivation of Planctomycetes and their phenomic and genomic characterization uncovers novel biology.</title>
        <authorList>
            <person name="Wiegand S."/>
            <person name="Jogler M."/>
            <person name="Boedeker C."/>
            <person name="Pinto D."/>
            <person name="Vollmers J."/>
            <person name="Rivas-Marin E."/>
            <person name="Kohn T."/>
            <person name="Peeters S.H."/>
            <person name="Heuer A."/>
            <person name="Rast P."/>
            <person name="Oberbeckmann S."/>
            <person name="Bunk B."/>
            <person name="Jeske O."/>
            <person name="Meyerdierks A."/>
            <person name="Storesund J.E."/>
            <person name="Kallscheuer N."/>
            <person name="Luecker S."/>
            <person name="Lage O.M."/>
            <person name="Pohl T."/>
            <person name="Merkel B.J."/>
            <person name="Hornburger P."/>
            <person name="Mueller R.-W."/>
            <person name="Bruemmer F."/>
            <person name="Labrenz M."/>
            <person name="Spormann A.M."/>
            <person name="Op den Camp H."/>
            <person name="Overmann J."/>
            <person name="Amann R."/>
            <person name="Jetten M.S.M."/>
            <person name="Mascher T."/>
            <person name="Medema M.H."/>
            <person name="Devos D.P."/>
            <person name="Kaster A.-K."/>
            <person name="Ovreas L."/>
            <person name="Rohde M."/>
            <person name="Galperin M.Y."/>
            <person name="Jogler C."/>
        </authorList>
    </citation>
    <scope>NUCLEOTIDE SEQUENCE [LARGE SCALE GENOMIC DNA]</scope>
    <source>
        <strain evidence="1 2">OJF2</strain>
    </source>
</reference>
<dbReference type="KEGG" id="agv:OJF2_77070"/>
<evidence type="ECO:0000313" key="2">
    <source>
        <dbReference type="Proteomes" id="UP000324233"/>
    </source>
</evidence>
<dbReference type="AlphaFoldDB" id="A0A5B9WGG0"/>
<name>A0A5B9WGG0_9BACT</name>
<keyword evidence="2" id="KW-1185">Reference proteome</keyword>